<dbReference type="Pfam" id="PF03808">
    <property type="entry name" value="Glyco_tran_WecG"/>
    <property type="match status" value="1"/>
</dbReference>
<dbReference type="CDD" id="cd06533">
    <property type="entry name" value="Glyco_transf_WecG_TagA"/>
    <property type="match status" value="1"/>
</dbReference>
<comment type="pathway">
    <text evidence="5">Cell wall biogenesis; teichoic acid biosynthesis.</text>
</comment>
<dbReference type="InterPro" id="IPR034714">
    <property type="entry name" value="TagA_TarA"/>
</dbReference>
<gene>
    <name evidence="6" type="primary">tagA_2</name>
    <name evidence="6" type="ORF">WY13_03609</name>
</gene>
<comment type="similarity">
    <text evidence="5">Belongs to the glycosyltransferase 26 family. TagA/TarA subfamily.</text>
</comment>
<dbReference type="PANTHER" id="PTHR34136">
    <property type="match status" value="1"/>
</dbReference>
<dbReference type="GO" id="GO:0047244">
    <property type="term" value="F:N-acetylglucosaminyldiphosphoundecaprenol N-acetyl-beta-D-mannosaminyltransferase activity"/>
    <property type="evidence" value="ECO:0007669"/>
    <property type="project" value="UniProtKB-UniRule"/>
</dbReference>
<evidence type="ECO:0000256" key="2">
    <source>
        <dbReference type="ARBA" id="ARBA00022679"/>
    </source>
</evidence>
<dbReference type="AlphaFoldDB" id="A0A170NC57"/>
<dbReference type="EC" id="2.4.1.187" evidence="5"/>
<comment type="catalytic activity">
    <reaction evidence="5">
        <text>UDP-N-acetyl-alpha-D-mannosamine + N-acetyl-alpha-D-glucosaminyl-di-trans,octa-cis-undecaprenyl diphosphate = N-acetyl-beta-D-mannosaminyl-(1-&gt;4)-N-acetyl-alpha-D-glucosaminyl di-trans,octa-cis-undecaprenyl diphosphate + UDP + H(+)</text>
        <dbReference type="Rhea" id="RHEA:16053"/>
        <dbReference type="ChEBI" id="CHEBI:15378"/>
        <dbReference type="ChEBI" id="CHEBI:58223"/>
        <dbReference type="ChEBI" id="CHEBI:62959"/>
        <dbReference type="ChEBI" id="CHEBI:68623"/>
        <dbReference type="ChEBI" id="CHEBI:132210"/>
        <dbReference type="EC" id="2.4.1.187"/>
    </reaction>
</comment>
<dbReference type="PATRIC" id="fig|1538.10.peg.3687"/>
<reference evidence="6 7" key="1">
    <citation type="journal article" date="2015" name="Biotechnol. Bioeng.">
        <title>Genome sequence and phenotypic characterization of Caulobacter segnis.</title>
        <authorList>
            <person name="Patel S."/>
            <person name="Fletcher B."/>
            <person name="Scott D.C."/>
            <person name="Ely B."/>
        </authorList>
    </citation>
    <scope>NUCLEOTIDE SEQUENCE [LARGE SCALE GENOMIC DNA]</scope>
    <source>
        <strain evidence="6 7">ERI-2</strain>
    </source>
</reference>
<keyword evidence="4 5" id="KW-0961">Cell wall biogenesis/degradation</keyword>
<dbReference type="Proteomes" id="UP000077407">
    <property type="component" value="Unassembled WGS sequence"/>
</dbReference>
<dbReference type="RefSeq" id="WP_242866541.1">
    <property type="nucleotide sequence ID" value="NZ_LITT01000062.1"/>
</dbReference>
<keyword evidence="3 5" id="KW-0777">Teichoic acid biosynthesis</keyword>
<dbReference type="EMBL" id="LITT01000062">
    <property type="protein sequence ID" value="OAA83281.1"/>
    <property type="molecule type" value="Genomic_DNA"/>
</dbReference>
<evidence type="ECO:0000256" key="3">
    <source>
        <dbReference type="ARBA" id="ARBA00022944"/>
    </source>
</evidence>
<sequence>MTYDFIAFNIICNYDEFNFNERGYGMGSYVNILGIDFSKLNLKETVELIDTKISEGSNRTFHLITVNPEIAVQIQEDPELKKISLGADLITPDGVGIVWASRLKGNPVPERVTGYDLLLETLKVGNQKGWSFYLLGSDEEVNMKASEYIIKNYPDVKIAGRHHGYFSKEEDTQITENIRISNPDILIVALGSPLADKWIYSHKNHINTKVVFGVGGSLDVITGKVKRTPEILKKLNLEWLHRRITQPSRKKRQKN</sequence>
<organism evidence="6 7">
    <name type="scientific">Clostridium ljungdahlii</name>
    <dbReference type="NCBI Taxonomy" id="1538"/>
    <lineage>
        <taxon>Bacteria</taxon>
        <taxon>Bacillati</taxon>
        <taxon>Bacillota</taxon>
        <taxon>Clostridia</taxon>
        <taxon>Eubacteriales</taxon>
        <taxon>Clostridiaceae</taxon>
        <taxon>Clostridium</taxon>
    </lineage>
</organism>
<protein>
    <recommendedName>
        <fullName evidence="5">N-acetylglucosaminyldiphosphoundecaprenol N-acetyl-beta-D-mannosaminyltransferase</fullName>
        <ecNumber evidence="5">2.4.1.187</ecNumber>
    </recommendedName>
    <alternativeName>
        <fullName evidence="5">N-acetylmannosaminyltransferase</fullName>
    </alternativeName>
    <alternativeName>
        <fullName evidence="5">UDP-N-acetylmannosamine transferase</fullName>
    </alternativeName>
    <alternativeName>
        <fullName evidence="5">UDP-N-acetylmannosamine:N-acetylglucosaminyl pyrophosphorylundecaprenol N-acetylmannosaminyltransferase</fullName>
    </alternativeName>
</protein>
<comment type="function">
    <text evidence="5">Catalyzes the conversion of GlcNAc-PP-undecaprenol into ManNAc-GlcNAc-PP-undecaprenol, the first committed lipid intermediate in the de novo synthesis of teichoic acid.</text>
</comment>
<evidence type="ECO:0000256" key="4">
    <source>
        <dbReference type="ARBA" id="ARBA00023316"/>
    </source>
</evidence>
<evidence type="ECO:0000256" key="1">
    <source>
        <dbReference type="ARBA" id="ARBA00022676"/>
    </source>
</evidence>
<evidence type="ECO:0000313" key="6">
    <source>
        <dbReference type="EMBL" id="OAA83281.1"/>
    </source>
</evidence>
<dbReference type="NCBIfam" id="TIGR00696">
    <property type="entry name" value="wecG_tagA_cpsF"/>
    <property type="match status" value="1"/>
</dbReference>
<comment type="caution">
    <text evidence="6">The sequence shown here is derived from an EMBL/GenBank/DDBJ whole genome shotgun (WGS) entry which is preliminary data.</text>
</comment>
<evidence type="ECO:0000313" key="7">
    <source>
        <dbReference type="Proteomes" id="UP000077407"/>
    </source>
</evidence>
<dbReference type="InterPro" id="IPR004629">
    <property type="entry name" value="WecG_TagA_CpsF"/>
</dbReference>
<keyword evidence="2 5" id="KW-0808">Transferase</keyword>
<dbReference type="HAMAP" id="MF_02070">
    <property type="entry name" value="TagA_TarA"/>
    <property type="match status" value="1"/>
</dbReference>
<keyword evidence="1 5" id="KW-0328">Glycosyltransferase</keyword>
<proteinExistence type="inferred from homology"/>
<dbReference type="GO" id="GO:0019350">
    <property type="term" value="P:teichoic acid biosynthetic process"/>
    <property type="evidence" value="ECO:0007669"/>
    <property type="project" value="UniProtKB-UniRule"/>
</dbReference>
<dbReference type="GO" id="GO:0071555">
    <property type="term" value="P:cell wall organization"/>
    <property type="evidence" value="ECO:0007669"/>
    <property type="project" value="UniProtKB-KW"/>
</dbReference>
<dbReference type="PANTHER" id="PTHR34136:SF1">
    <property type="entry name" value="UDP-N-ACETYL-D-MANNOSAMINURONIC ACID TRANSFERASE"/>
    <property type="match status" value="1"/>
</dbReference>
<accession>A0A170NC57</accession>
<name>A0A170NC57_9CLOT</name>
<dbReference type="UniPathway" id="UPA00632"/>
<evidence type="ECO:0000256" key="5">
    <source>
        <dbReference type="HAMAP-Rule" id="MF_02070"/>
    </source>
</evidence>